<reference evidence="1 4" key="3">
    <citation type="submission" date="2019-06" db="EMBL/GenBank/DDBJ databases">
        <title>Whole genome shotgun sequence of Brevibacillus reuszeri NBRC 15719.</title>
        <authorList>
            <person name="Hosoyama A."/>
            <person name="Uohara A."/>
            <person name="Ohji S."/>
            <person name="Ichikawa N."/>
        </authorList>
    </citation>
    <scope>NUCLEOTIDE SEQUENCE [LARGE SCALE GENOMIC DNA]</scope>
    <source>
        <strain evidence="1 4">NBRC 15719</strain>
    </source>
</reference>
<evidence type="ECO:0000313" key="3">
    <source>
        <dbReference type="Proteomes" id="UP000036834"/>
    </source>
</evidence>
<evidence type="ECO:0000313" key="1">
    <source>
        <dbReference type="EMBL" id="GED73095.1"/>
    </source>
</evidence>
<sequence length="131" mass="15236">MSTNYNEIMDIIYSLETNTSKMPDQEIINKILSWTPSYSCESAAEGYFMVVSTVLHFRPHLEEQLIIKAIEPLYYLGIDNPQDVIGWINHYHLSKGPYRPWKYGSHWLGTAHTKVEIFQRALLQLSEAEDD</sequence>
<evidence type="ECO:0000313" key="4">
    <source>
        <dbReference type="Proteomes" id="UP000319578"/>
    </source>
</evidence>
<evidence type="ECO:0000313" key="2">
    <source>
        <dbReference type="EMBL" id="KNB72282.1"/>
    </source>
</evidence>
<dbReference type="EMBL" id="BJON01000044">
    <property type="protein sequence ID" value="GED73095.1"/>
    <property type="molecule type" value="Genomic_DNA"/>
</dbReference>
<keyword evidence="4" id="KW-1185">Reference proteome</keyword>
<dbReference type="PATRIC" id="fig|54915.3.peg.984"/>
<reference evidence="3" key="1">
    <citation type="submission" date="2015-07" db="EMBL/GenBank/DDBJ databases">
        <title>Genome sequencing project for genomic taxonomy and phylogenomics of Bacillus-like bacteria.</title>
        <authorList>
            <person name="Liu B."/>
            <person name="Wang J."/>
            <person name="Zhu Y."/>
            <person name="Liu G."/>
            <person name="Chen Q."/>
            <person name="Chen Z."/>
            <person name="Lan J."/>
            <person name="Che J."/>
            <person name="Ge C."/>
            <person name="Shi H."/>
            <person name="Pan Z."/>
            <person name="Liu X."/>
        </authorList>
    </citation>
    <scope>NUCLEOTIDE SEQUENCE [LARGE SCALE GENOMIC DNA]</scope>
    <source>
        <strain evidence="3">DSM 9887</strain>
    </source>
</reference>
<name>A0A0K9YUF1_9BACL</name>
<dbReference type="AlphaFoldDB" id="A0A0K9YUF1"/>
<comment type="caution">
    <text evidence="2">The sequence shown here is derived from an EMBL/GenBank/DDBJ whole genome shotgun (WGS) entry which is preliminary data.</text>
</comment>
<organism evidence="2 3">
    <name type="scientific">Brevibacillus reuszeri</name>
    <dbReference type="NCBI Taxonomy" id="54915"/>
    <lineage>
        <taxon>Bacteria</taxon>
        <taxon>Bacillati</taxon>
        <taxon>Bacillota</taxon>
        <taxon>Bacilli</taxon>
        <taxon>Bacillales</taxon>
        <taxon>Paenibacillaceae</taxon>
        <taxon>Brevibacillus</taxon>
    </lineage>
</organism>
<proteinExistence type="predicted"/>
<reference evidence="2" key="2">
    <citation type="submission" date="2015-07" db="EMBL/GenBank/DDBJ databases">
        <title>MeaNS - Measles Nucleotide Surveillance Program.</title>
        <authorList>
            <person name="Tran T."/>
            <person name="Druce J."/>
        </authorList>
    </citation>
    <scope>NUCLEOTIDE SEQUENCE</scope>
    <source>
        <strain evidence="2">DSM 9887</strain>
    </source>
</reference>
<dbReference type="Proteomes" id="UP000036834">
    <property type="component" value="Unassembled WGS sequence"/>
</dbReference>
<protein>
    <submittedName>
        <fullName evidence="2">Uncharacterized protein</fullName>
    </submittedName>
</protein>
<dbReference type="RefSeq" id="WP_049738331.1">
    <property type="nucleotide sequence ID" value="NZ_BJON01000044.1"/>
</dbReference>
<gene>
    <name evidence="2" type="ORF">ADS79_10285</name>
    <name evidence="1" type="ORF">BRE01_67970</name>
</gene>
<dbReference type="Proteomes" id="UP000319578">
    <property type="component" value="Unassembled WGS sequence"/>
</dbReference>
<dbReference type="EMBL" id="LGIQ01000007">
    <property type="protein sequence ID" value="KNB72282.1"/>
    <property type="molecule type" value="Genomic_DNA"/>
</dbReference>
<accession>A0A0K9YUF1</accession>
<dbReference type="OrthoDB" id="2618552at2"/>